<dbReference type="AlphaFoldDB" id="A0A1Z4KJF0"/>
<dbReference type="EMBL" id="AP018216">
    <property type="protein sequence ID" value="BAY69109.1"/>
    <property type="molecule type" value="Genomic_DNA"/>
</dbReference>
<protein>
    <recommendedName>
        <fullName evidence="3">Helix-turn-helix domain-containing protein</fullName>
    </recommendedName>
</protein>
<evidence type="ECO:0000313" key="2">
    <source>
        <dbReference type="Proteomes" id="UP000217507"/>
    </source>
</evidence>
<accession>A0A1Z4KJF0</accession>
<reference evidence="1 2" key="1">
    <citation type="submission" date="2017-06" db="EMBL/GenBank/DDBJ databases">
        <title>Genome sequencing of cyanobaciteial culture collection at National Institute for Environmental Studies (NIES).</title>
        <authorList>
            <person name="Hirose Y."/>
            <person name="Shimura Y."/>
            <person name="Fujisawa T."/>
            <person name="Nakamura Y."/>
            <person name="Kawachi M."/>
        </authorList>
    </citation>
    <scope>NUCLEOTIDE SEQUENCE [LARGE SCALE GENOMIC DNA]</scope>
    <source>
        <strain evidence="1 2">NIES-23</strain>
    </source>
</reference>
<dbReference type="Proteomes" id="UP000217507">
    <property type="component" value="Chromosome"/>
</dbReference>
<evidence type="ECO:0000313" key="1">
    <source>
        <dbReference type="EMBL" id="BAY69109.1"/>
    </source>
</evidence>
<name>A0A1Z4KJF0_ANAVA</name>
<organism evidence="1 2">
    <name type="scientific">Trichormus variabilis NIES-23</name>
    <dbReference type="NCBI Taxonomy" id="1973479"/>
    <lineage>
        <taxon>Bacteria</taxon>
        <taxon>Bacillati</taxon>
        <taxon>Cyanobacteriota</taxon>
        <taxon>Cyanophyceae</taxon>
        <taxon>Nostocales</taxon>
        <taxon>Nostocaceae</taxon>
        <taxon>Trichormus</taxon>
    </lineage>
</organism>
<evidence type="ECO:0008006" key="3">
    <source>
        <dbReference type="Google" id="ProtNLM"/>
    </source>
</evidence>
<sequence length="110" mass="13380">MNPHPLKQREQDLMQLYIYCQLGMTPKQFYTKWQVNHEEMAQICSRSLSTVRRWFARGKNYRRPMPADLRHLALMNFLLEHFEEIPQELLQNLCFPDESRDGFIDMFKDK</sequence>
<gene>
    <name evidence="1" type="ORF">NIES23_19000</name>
</gene>
<proteinExistence type="predicted"/>